<keyword evidence="5" id="KW-0997">Cell inner membrane</keyword>
<proteinExistence type="inferred from homology"/>
<dbReference type="RefSeq" id="WP_138367471.1">
    <property type="nucleotide sequence ID" value="NZ_VCEJ01000005.1"/>
</dbReference>
<evidence type="ECO:0000259" key="10">
    <source>
        <dbReference type="PROSITE" id="PS51012"/>
    </source>
</evidence>
<feature type="transmembrane region" description="Helical" evidence="9">
    <location>
        <begin position="157"/>
        <end position="179"/>
    </location>
</feature>
<evidence type="ECO:0000256" key="9">
    <source>
        <dbReference type="RuleBase" id="RU361157"/>
    </source>
</evidence>
<dbReference type="InterPro" id="IPR047817">
    <property type="entry name" value="ABC2_TM_bact-type"/>
</dbReference>
<dbReference type="PANTHER" id="PTHR30413">
    <property type="entry name" value="INNER MEMBRANE TRANSPORT PERMEASE"/>
    <property type="match status" value="1"/>
</dbReference>
<reference evidence="11 12" key="1">
    <citation type="submission" date="2019-05" db="EMBL/GenBank/DDBJ databases">
        <authorList>
            <person name="Qu J.-H."/>
        </authorList>
    </citation>
    <scope>NUCLEOTIDE SEQUENCE [LARGE SCALE GENOMIC DNA]</scope>
    <source>
        <strain evidence="11 12">T17</strain>
    </source>
</reference>
<evidence type="ECO:0000256" key="2">
    <source>
        <dbReference type="ARBA" id="ARBA00007783"/>
    </source>
</evidence>
<dbReference type="AlphaFoldDB" id="A0A5R9KSJ0"/>
<feature type="transmembrane region" description="Helical" evidence="9">
    <location>
        <begin position="45"/>
        <end position="69"/>
    </location>
</feature>
<dbReference type="PROSITE" id="PS51012">
    <property type="entry name" value="ABC_TM2"/>
    <property type="match status" value="1"/>
</dbReference>
<evidence type="ECO:0000256" key="1">
    <source>
        <dbReference type="ARBA" id="ARBA00004429"/>
    </source>
</evidence>
<dbReference type="GO" id="GO:0005886">
    <property type="term" value="C:plasma membrane"/>
    <property type="evidence" value="ECO:0007669"/>
    <property type="project" value="UniProtKB-SubCell"/>
</dbReference>
<dbReference type="Pfam" id="PF01061">
    <property type="entry name" value="ABC2_membrane"/>
    <property type="match status" value="1"/>
</dbReference>
<dbReference type="OrthoDB" id="9786910at2"/>
<comment type="similarity">
    <text evidence="2 9">Belongs to the ABC-2 integral membrane protein family.</text>
</comment>
<accession>A0A5R9KSJ0</accession>
<keyword evidence="6 9" id="KW-0812">Transmembrane</keyword>
<evidence type="ECO:0000313" key="11">
    <source>
        <dbReference type="EMBL" id="TLU99180.1"/>
    </source>
</evidence>
<feature type="transmembrane region" description="Helical" evidence="9">
    <location>
        <begin position="81"/>
        <end position="100"/>
    </location>
</feature>
<keyword evidence="4 9" id="KW-1003">Cell membrane</keyword>
<feature type="transmembrane region" description="Helical" evidence="9">
    <location>
        <begin position="191"/>
        <end position="212"/>
    </location>
</feature>
<name>A0A5R9KSJ0_9BACT</name>
<evidence type="ECO:0000313" key="12">
    <source>
        <dbReference type="Proteomes" id="UP000306402"/>
    </source>
</evidence>
<dbReference type="GO" id="GO:0015920">
    <property type="term" value="P:lipopolysaccharide transport"/>
    <property type="evidence" value="ECO:0007669"/>
    <property type="project" value="TreeGrafter"/>
</dbReference>
<dbReference type="PANTHER" id="PTHR30413:SF8">
    <property type="entry name" value="TRANSPORT PERMEASE PROTEIN"/>
    <property type="match status" value="1"/>
</dbReference>
<protein>
    <recommendedName>
        <fullName evidence="9">Transport permease protein</fullName>
    </recommendedName>
</protein>
<sequence length="278" mass="31922">MASSQHTTTIKAGGSEKDYWKDLWLHRQLLWILSKRDISVRYKQTLLGVAWSVLRPLMTLVVMVFVFSYVAKTKGDPNVPYPLMVLSGLTIWTFFSNTFGQISSSVLINSNMVSKVYFPRLLMPLSAVAVGFVDFLISFAIFMLMTPFFDYQISWQIIYLPFFILLTFITSMGFGLFFAVLNVKFRDIGQLIPFLIQVGMYACPVGYSASLVKGTWYEKYYNLNPLVGIISGFRWCLLGENSYFNPQSLYSTAITSFAILILSLIYFRRKENTFVDYL</sequence>
<gene>
    <name evidence="11" type="ORF">FEN17_21635</name>
</gene>
<keyword evidence="12" id="KW-1185">Reference proteome</keyword>
<evidence type="ECO:0000256" key="5">
    <source>
        <dbReference type="ARBA" id="ARBA00022519"/>
    </source>
</evidence>
<organism evidence="11 12">
    <name type="scientific">Dyadobacter luticola</name>
    <dbReference type="NCBI Taxonomy" id="1979387"/>
    <lineage>
        <taxon>Bacteria</taxon>
        <taxon>Pseudomonadati</taxon>
        <taxon>Bacteroidota</taxon>
        <taxon>Cytophagia</taxon>
        <taxon>Cytophagales</taxon>
        <taxon>Spirosomataceae</taxon>
        <taxon>Dyadobacter</taxon>
    </lineage>
</organism>
<evidence type="ECO:0000256" key="8">
    <source>
        <dbReference type="ARBA" id="ARBA00023136"/>
    </source>
</evidence>
<comment type="subcellular location">
    <subcellularLocation>
        <location evidence="1">Cell inner membrane</location>
        <topology evidence="1">Multi-pass membrane protein</topology>
    </subcellularLocation>
    <subcellularLocation>
        <location evidence="9">Cell membrane</location>
        <topology evidence="9">Multi-pass membrane protein</topology>
    </subcellularLocation>
</comment>
<dbReference type="Proteomes" id="UP000306402">
    <property type="component" value="Unassembled WGS sequence"/>
</dbReference>
<keyword evidence="7 9" id="KW-1133">Transmembrane helix</keyword>
<keyword evidence="3 9" id="KW-0813">Transport</keyword>
<evidence type="ECO:0000256" key="3">
    <source>
        <dbReference type="ARBA" id="ARBA00022448"/>
    </source>
</evidence>
<feature type="transmembrane region" description="Helical" evidence="9">
    <location>
        <begin position="121"/>
        <end position="145"/>
    </location>
</feature>
<evidence type="ECO:0000256" key="6">
    <source>
        <dbReference type="ARBA" id="ARBA00022692"/>
    </source>
</evidence>
<evidence type="ECO:0000256" key="7">
    <source>
        <dbReference type="ARBA" id="ARBA00022989"/>
    </source>
</evidence>
<feature type="domain" description="ABC transmembrane type-2" evidence="10">
    <location>
        <begin position="47"/>
        <end position="270"/>
    </location>
</feature>
<dbReference type="InterPro" id="IPR013525">
    <property type="entry name" value="ABC2_TM"/>
</dbReference>
<keyword evidence="8 9" id="KW-0472">Membrane</keyword>
<dbReference type="EMBL" id="VCEJ01000005">
    <property type="protein sequence ID" value="TLU99180.1"/>
    <property type="molecule type" value="Genomic_DNA"/>
</dbReference>
<dbReference type="GO" id="GO:0140359">
    <property type="term" value="F:ABC-type transporter activity"/>
    <property type="evidence" value="ECO:0007669"/>
    <property type="project" value="InterPro"/>
</dbReference>
<feature type="transmembrane region" description="Helical" evidence="9">
    <location>
        <begin position="248"/>
        <end position="267"/>
    </location>
</feature>
<evidence type="ECO:0000256" key="4">
    <source>
        <dbReference type="ARBA" id="ARBA00022475"/>
    </source>
</evidence>
<comment type="caution">
    <text evidence="11">The sequence shown here is derived from an EMBL/GenBank/DDBJ whole genome shotgun (WGS) entry which is preliminary data.</text>
</comment>